<reference evidence="1" key="1">
    <citation type="submission" date="2021-01" db="EMBL/GenBank/DDBJ databases">
        <authorList>
            <person name="Sun Q."/>
        </authorList>
    </citation>
    <scope>NUCLEOTIDE SEQUENCE</scope>
    <source>
        <strain evidence="1">YIM B02566</strain>
    </source>
</reference>
<sequence>MIEASDLKSSTALRHGFFTREGGHSDGLFASLNCGFGSGDDKPTVAKNRATAGEALGVPGSHLLTVWQWHSPDVIVADTTWDPLAPPKGDAIVTAKPGLAIAVLTADCAPLLFADMEAGVIGAAHAGWKGALAGVSDATVAAMEKLGARRERINAVIGPTISQPAYEVGPEFPAPFLAQDTGNADFFIPSKQARHHMFDLPGYLARRMTGSGVGKVVNLNLCTYSDENRFYSFRRATHRREKDYGRQISAIVLNAE</sequence>
<keyword evidence="2" id="KW-1185">Reference proteome</keyword>
<organism evidence="1 2">
    <name type="scientific">Taklimakanibacter albus</name>
    <dbReference type="NCBI Taxonomy" id="2800327"/>
    <lineage>
        <taxon>Bacteria</taxon>
        <taxon>Pseudomonadati</taxon>
        <taxon>Pseudomonadota</taxon>
        <taxon>Alphaproteobacteria</taxon>
        <taxon>Hyphomicrobiales</taxon>
        <taxon>Aestuariivirgaceae</taxon>
        <taxon>Taklimakanibacter</taxon>
    </lineage>
</organism>
<dbReference type="EMBL" id="JAENHL010000007">
    <property type="protein sequence ID" value="MBK1867464.1"/>
    <property type="molecule type" value="Genomic_DNA"/>
</dbReference>
<gene>
    <name evidence="1" type="primary">pgeF</name>
    <name evidence="1" type="ORF">JHL16_13995</name>
</gene>
<dbReference type="Proteomes" id="UP000616151">
    <property type="component" value="Unassembled WGS sequence"/>
</dbReference>
<comment type="caution">
    <text evidence="1">The sequence shown here is derived from an EMBL/GenBank/DDBJ whole genome shotgun (WGS) entry which is preliminary data.</text>
</comment>
<accession>A0ACC5R496</accession>
<evidence type="ECO:0000313" key="1">
    <source>
        <dbReference type="EMBL" id="MBK1867464.1"/>
    </source>
</evidence>
<proteinExistence type="predicted"/>
<protein>
    <submittedName>
        <fullName evidence="1">Peptidoglycan editing factor PgeF</fullName>
    </submittedName>
</protein>
<evidence type="ECO:0000313" key="2">
    <source>
        <dbReference type="Proteomes" id="UP000616151"/>
    </source>
</evidence>
<name>A0ACC5R496_9HYPH</name>